<dbReference type="PANTHER" id="PTHR15197:SF0">
    <property type="entry name" value="COILIN"/>
    <property type="match status" value="1"/>
</dbReference>
<sequence>MEGYTLPYTQPTSILKDKDIVSVNKKRDASGKETLTIEEDSIQEFETLGERLPKHSGVKLLALDEFEKEAGGYQSEYEDNGTNTKDDDVSQTEKLPLQKESSRKKRKQSELVRNS</sequence>
<accession>A0AA38G0R6</accession>
<protein>
    <submittedName>
        <fullName evidence="2">Uncharacterized protein</fullName>
    </submittedName>
</protein>
<feature type="region of interest" description="Disordered" evidence="1">
    <location>
        <begin position="71"/>
        <end position="115"/>
    </location>
</feature>
<evidence type="ECO:0000313" key="3">
    <source>
        <dbReference type="Proteomes" id="UP000824469"/>
    </source>
</evidence>
<dbReference type="Proteomes" id="UP000824469">
    <property type="component" value="Unassembled WGS sequence"/>
</dbReference>
<name>A0AA38G0R6_TAXCH</name>
<dbReference type="PANTHER" id="PTHR15197">
    <property type="entry name" value="COILIN P80"/>
    <property type="match status" value="1"/>
</dbReference>
<gene>
    <name evidence="2" type="ORF">KI387_027948</name>
</gene>
<dbReference type="AlphaFoldDB" id="A0AA38G0R6"/>
<proteinExistence type="predicted"/>
<dbReference type="GO" id="GO:0030619">
    <property type="term" value="F:U1 snRNA binding"/>
    <property type="evidence" value="ECO:0007669"/>
    <property type="project" value="TreeGrafter"/>
</dbReference>
<reference evidence="2 3" key="1">
    <citation type="journal article" date="2021" name="Nat. Plants">
        <title>The Taxus genome provides insights into paclitaxel biosynthesis.</title>
        <authorList>
            <person name="Xiong X."/>
            <person name="Gou J."/>
            <person name="Liao Q."/>
            <person name="Li Y."/>
            <person name="Zhou Q."/>
            <person name="Bi G."/>
            <person name="Li C."/>
            <person name="Du R."/>
            <person name="Wang X."/>
            <person name="Sun T."/>
            <person name="Guo L."/>
            <person name="Liang H."/>
            <person name="Lu P."/>
            <person name="Wu Y."/>
            <person name="Zhang Z."/>
            <person name="Ro D.K."/>
            <person name="Shang Y."/>
            <person name="Huang S."/>
            <person name="Yan J."/>
        </authorList>
    </citation>
    <scope>NUCLEOTIDE SEQUENCE [LARGE SCALE GENOMIC DNA]</scope>
    <source>
        <strain evidence="2">Ta-2019</strain>
    </source>
</reference>
<evidence type="ECO:0000313" key="2">
    <source>
        <dbReference type="EMBL" id="KAH9312913.1"/>
    </source>
</evidence>
<dbReference type="GO" id="GO:0030620">
    <property type="term" value="F:U2 snRNA binding"/>
    <property type="evidence" value="ECO:0007669"/>
    <property type="project" value="TreeGrafter"/>
</dbReference>
<dbReference type="EMBL" id="JAHRHJ020000006">
    <property type="protein sequence ID" value="KAH9312913.1"/>
    <property type="molecule type" value="Genomic_DNA"/>
</dbReference>
<dbReference type="GO" id="GO:0015030">
    <property type="term" value="C:Cajal body"/>
    <property type="evidence" value="ECO:0007669"/>
    <property type="project" value="TreeGrafter"/>
</dbReference>
<evidence type="ECO:0000256" key="1">
    <source>
        <dbReference type="SAM" id="MobiDB-lite"/>
    </source>
</evidence>
<dbReference type="GO" id="GO:0000387">
    <property type="term" value="P:spliceosomal snRNP assembly"/>
    <property type="evidence" value="ECO:0007669"/>
    <property type="project" value="TreeGrafter"/>
</dbReference>
<organism evidence="2 3">
    <name type="scientific">Taxus chinensis</name>
    <name type="common">Chinese yew</name>
    <name type="synonym">Taxus wallichiana var. chinensis</name>
    <dbReference type="NCBI Taxonomy" id="29808"/>
    <lineage>
        <taxon>Eukaryota</taxon>
        <taxon>Viridiplantae</taxon>
        <taxon>Streptophyta</taxon>
        <taxon>Embryophyta</taxon>
        <taxon>Tracheophyta</taxon>
        <taxon>Spermatophyta</taxon>
        <taxon>Pinopsida</taxon>
        <taxon>Pinidae</taxon>
        <taxon>Conifers II</taxon>
        <taxon>Cupressales</taxon>
        <taxon>Taxaceae</taxon>
        <taxon>Taxus</taxon>
    </lineage>
</organism>
<keyword evidence="3" id="KW-1185">Reference proteome</keyword>
<dbReference type="InterPro" id="IPR024822">
    <property type="entry name" value="Coilin"/>
</dbReference>
<comment type="caution">
    <text evidence="2">The sequence shown here is derived from an EMBL/GenBank/DDBJ whole genome shotgun (WGS) entry which is preliminary data.</text>
</comment>
<feature type="non-terminal residue" evidence="2">
    <location>
        <position position="1"/>
    </location>
</feature>